<evidence type="ECO:0000313" key="2">
    <source>
        <dbReference type="Proteomes" id="UP000299102"/>
    </source>
</evidence>
<accession>A0A4C1Z069</accession>
<name>A0A4C1Z069_EUMVA</name>
<organism evidence="1 2">
    <name type="scientific">Eumeta variegata</name>
    <name type="common">Bagworm moth</name>
    <name type="synonym">Eumeta japonica</name>
    <dbReference type="NCBI Taxonomy" id="151549"/>
    <lineage>
        <taxon>Eukaryota</taxon>
        <taxon>Metazoa</taxon>
        <taxon>Ecdysozoa</taxon>
        <taxon>Arthropoda</taxon>
        <taxon>Hexapoda</taxon>
        <taxon>Insecta</taxon>
        <taxon>Pterygota</taxon>
        <taxon>Neoptera</taxon>
        <taxon>Endopterygota</taxon>
        <taxon>Lepidoptera</taxon>
        <taxon>Glossata</taxon>
        <taxon>Ditrysia</taxon>
        <taxon>Tineoidea</taxon>
        <taxon>Psychidae</taxon>
        <taxon>Oiketicinae</taxon>
        <taxon>Eumeta</taxon>
    </lineage>
</organism>
<proteinExistence type="predicted"/>
<dbReference type="AlphaFoldDB" id="A0A4C1Z069"/>
<gene>
    <name evidence="1" type="ORF">EVAR_90678_1</name>
</gene>
<protein>
    <submittedName>
        <fullName evidence="1">Uncharacterized protein</fullName>
    </submittedName>
</protein>
<dbReference type="EMBL" id="BGZK01001454">
    <property type="protein sequence ID" value="GBP80259.1"/>
    <property type="molecule type" value="Genomic_DNA"/>
</dbReference>
<dbReference type="Proteomes" id="UP000299102">
    <property type="component" value="Unassembled WGS sequence"/>
</dbReference>
<sequence length="41" mass="4502">MAQVSSCPVVVRARIKQNLSMLMLYADMGTERGPRHVGEIG</sequence>
<comment type="caution">
    <text evidence="1">The sequence shown here is derived from an EMBL/GenBank/DDBJ whole genome shotgun (WGS) entry which is preliminary data.</text>
</comment>
<feature type="non-terminal residue" evidence="1">
    <location>
        <position position="41"/>
    </location>
</feature>
<evidence type="ECO:0000313" key="1">
    <source>
        <dbReference type="EMBL" id="GBP80259.1"/>
    </source>
</evidence>
<keyword evidence="2" id="KW-1185">Reference proteome</keyword>
<reference evidence="1 2" key="1">
    <citation type="journal article" date="2019" name="Commun. Biol.">
        <title>The bagworm genome reveals a unique fibroin gene that provides high tensile strength.</title>
        <authorList>
            <person name="Kono N."/>
            <person name="Nakamura H."/>
            <person name="Ohtoshi R."/>
            <person name="Tomita M."/>
            <person name="Numata K."/>
            <person name="Arakawa K."/>
        </authorList>
    </citation>
    <scope>NUCLEOTIDE SEQUENCE [LARGE SCALE GENOMIC DNA]</scope>
</reference>